<evidence type="ECO:0000313" key="4">
    <source>
        <dbReference type="Proteomes" id="UP000594454"/>
    </source>
</evidence>
<accession>A0A7R8UUH5</accession>
<keyword evidence="2" id="KW-0812">Transmembrane</keyword>
<dbReference type="EMBL" id="LR899012">
    <property type="protein sequence ID" value="CAD7087281.1"/>
    <property type="molecule type" value="Genomic_DNA"/>
</dbReference>
<feature type="transmembrane region" description="Helical" evidence="2">
    <location>
        <begin position="574"/>
        <end position="601"/>
    </location>
</feature>
<feature type="transmembrane region" description="Helical" evidence="2">
    <location>
        <begin position="276"/>
        <end position="296"/>
    </location>
</feature>
<dbReference type="OrthoDB" id="6355263at2759"/>
<proteinExistence type="predicted"/>
<dbReference type="Proteomes" id="UP000594454">
    <property type="component" value="Chromosome 4"/>
</dbReference>
<keyword evidence="4" id="KW-1185">Reference proteome</keyword>
<dbReference type="OMA" id="IITHAVC"/>
<name>A0A7R8UUH5_HERIL</name>
<feature type="transmembrane region" description="Helical" evidence="2">
    <location>
        <begin position="176"/>
        <end position="194"/>
    </location>
</feature>
<evidence type="ECO:0000313" key="3">
    <source>
        <dbReference type="EMBL" id="CAD7087281.1"/>
    </source>
</evidence>
<feature type="transmembrane region" description="Helical" evidence="2">
    <location>
        <begin position="516"/>
        <end position="535"/>
    </location>
</feature>
<feature type="transmembrane region" description="Helical" evidence="2">
    <location>
        <begin position="138"/>
        <end position="164"/>
    </location>
</feature>
<organism evidence="3 4">
    <name type="scientific">Hermetia illucens</name>
    <name type="common">Black soldier fly</name>
    <dbReference type="NCBI Taxonomy" id="343691"/>
    <lineage>
        <taxon>Eukaryota</taxon>
        <taxon>Metazoa</taxon>
        <taxon>Ecdysozoa</taxon>
        <taxon>Arthropoda</taxon>
        <taxon>Hexapoda</taxon>
        <taxon>Insecta</taxon>
        <taxon>Pterygota</taxon>
        <taxon>Neoptera</taxon>
        <taxon>Endopterygota</taxon>
        <taxon>Diptera</taxon>
        <taxon>Brachycera</taxon>
        <taxon>Stratiomyomorpha</taxon>
        <taxon>Stratiomyidae</taxon>
        <taxon>Hermetiinae</taxon>
        <taxon>Hermetia</taxon>
    </lineage>
</organism>
<feature type="transmembrane region" description="Helical" evidence="2">
    <location>
        <begin position="349"/>
        <end position="367"/>
    </location>
</feature>
<feature type="transmembrane region" description="Helical" evidence="2">
    <location>
        <begin position="206"/>
        <end position="222"/>
    </location>
</feature>
<evidence type="ECO:0000256" key="1">
    <source>
        <dbReference type="SAM" id="MobiDB-lite"/>
    </source>
</evidence>
<protein>
    <submittedName>
        <fullName evidence="3">Uncharacterized protein</fullName>
    </submittedName>
</protein>
<keyword evidence="2" id="KW-0472">Membrane</keyword>
<keyword evidence="2" id="KW-1133">Transmembrane helix</keyword>
<dbReference type="AlphaFoldDB" id="A0A7R8UUH5"/>
<reference evidence="3 4" key="1">
    <citation type="submission" date="2020-11" db="EMBL/GenBank/DDBJ databases">
        <authorList>
            <person name="Wallbank WR R."/>
            <person name="Pardo Diaz C."/>
            <person name="Kozak K."/>
            <person name="Martin S."/>
            <person name="Jiggins C."/>
            <person name="Moest M."/>
            <person name="Warren A I."/>
            <person name="Generalovic N T."/>
            <person name="Byers J.R.P. K."/>
            <person name="Montejo-Kovacevich G."/>
            <person name="Yen C E."/>
        </authorList>
    </citation>
    <scope>NUCLEOTIDE SEQUENCE [LARGE SCALE GENOMIC DNA]</scope>
</reference>
<feature type="compositionally biased region" description="Acidic residues" evidence="1">
    <location>
        <begin position="25"/>
        <end position="37"/>
    </location>
</feature>
<feature type="transmembrane region" description="Helical" evidence="2">
    <location>
        <begin position="542"/>
        <end position="562"/>
    </location>
</feature>
<dbReference type="InParanoid" id="A0A7R8UUH5"/>
<gene>
    <name evidence="3" type="ORF">HERILL_LOCUS9998</name>
</gene>
<sequence>MGSHHRDDAAISSEQEDLVGSSSSELDDGGDDDDGISDTDGMQFNLCKTSKNGTSLSLADTAINDWTNMTSSTQDYQSAYQQQQHQLQHIRRCKRTLMWLILLGFGLLVTSFSLFIVLPLYQKQLEVGRRGNNAYGSILFTLPIVTLILVVVASLFGWIFKWNVQIYNFPMPVKRLLTISSCCGVAGGLCVVSSFKRVPCHLQDPLKGAALVYALIFYFLFCKRVMGLQKIFSATTAIVGLFISVDYGLCDEFRCYGNDMSDTVAKSQNVGWQGNAFWTLVYVTGITLWTLHLSLLEGNLVLSSTTPVQPPNNLLTTISRLVSNSDQQMEDHLIPRPLTPKQRPKPSHLAAWLHMVVLLVMFITGSIDMIPNTGPVKSFAQHWVDTGSTLMCHLGIEPIAPGSLVHKQQHDQQQKHQQPHEVLEFLSNLTPGSLKYNETVQNLHRSKRCLNCGHTKNFHRRIGHHVLQQTMYHQGHFNRTDWHHNMPKHNSSSSAASHPGSEASQQYFNCHGVSSYAWLLIFIYITFALCVLHFLDVSESAVFTVAIVTASLPLVELFWSTFRLSVEKGTASIVWAPTVSGELICSLLGTPIVFLGLLLLYRAHFTELIRPTKIHTVQSTNPYRNLQDA</sequence>
<feature type="region of interest" description="Disordered" evidence="1">
    <location>
        <begin position="1"/>
        <end position="37"/>
    </location>
</feature>
<evidence type="ECO:0000256" key="2">
    <source>
        <dbReference type="SAM" id="Phobius"/>
    </source>
</evidence>
<feature type="transmembrane region" description="Helical" evidence="2">
    <location>
        <begin position="97"/>
        <end position="118"/>
    </location>
</feature>